<dbReference type="Proteomes" id="UP000781958">
    <property type="component" value="Unassembled WGS sequence"/>
</dbReference>
<evidence type="ECO:0000256" key="1">
    <source>
        <dbReference type="SAM" id="Phobius"/>
    </source>
</evidence>
<evidence type="ECO:0008006" key="4">
    <source>
        <dbReference type="Google" id="ProtNLM"/>
    </source>
</evidence>
<reference evidence="2 3" key="1">
    <citation type="submission" date="2021-03" db="EMBL/GenBank/DDBJ databases">
        <title>Genomic Encyclopedia of Type Strains, Phase III (KMG-III): the genomes of soil and plant-associated and newly described type strains.</title>
        <authorList>
            <person name="Whitman W."/>
        </authorList>
    </citation>
    <scope>NUCLEOTIDE SEQUENCE [LARGE SCALE GENOMIC DNA]</scope>
    <source>
        <strain evidence="2 3">IMMIB AFH-6</strain>
    </source>
</reference>
<sequence>MEYCIRWRGSLSIVLFSLGFYVCSFGIAGATTAEIIAAPYLEYRAQETINTQSLVQIGARIVYGFAALSTLFVLLYVTSRGRFVAEILKGTEWGERFLKVLREQVLTTAAFKTLLLYLMIGSLAGEIAVRVYYYIVAACE</sequence>
<accession>A0ABS4SH00</accession>
<keyword evidence="1" id="KW-0812">Transmembrane</keyword>
<evidence type="ECO:0000313" key="3">
    <source>
        <dbReference type="Proteomes" id="UP000781958"/>
    </source>
</evidence>
<organism evidence="2 3">
    <name type="scientific">Azospirillum rugosum</name>
    <dbReference type="NCBI Taxonomy" id="416170"/>
    <lineage>
        <taxon>Bacteria</taxon>
        <taxon>Pseudomonadati</taxon>
        <taxon>Pseudomonadota</taxon>
        <taxon>Alphaproteobacteria</taxon>
        <taxon>Rhodospirillales</taxon>
        <taxon>Azospirillaceae</taxon>
        <taxon>Azospirillum</taxon>
    </lineage>
</organism>
<proteinExistence type="predicted"/>
<dbReference type="EMBL" id="JAGINP010000004">
    <property type="protein sequence ID" value="MBP2291849.1"/>
    <property type="molecule type" value="Genomic_DNA"/>
</dbReference>
<keyword evidence="3" id="KW-1185">Reference proteome</keyword>
<feature type="transmembrane region" description="Helical" evidence="1">
    <location>
        <begin position="114"/>
        <end position="135"/>
    </location>
</feature>
<feature type="transmembrane region" description="Helical" evidence="1">
    <location>
        <begin position="57"/>
        <end position="77"/>
    </location>
</feature>
<protein>
    <recommendedName>
        <fullName evidence="4">ABC transmembrane type-1 domain-containing protein</fullName>
    </recommendedName>
</protein>
<comment type="caution">
    <text evidence="2">The sequence shown here is derived from an EMBL/GenBank/DDBJ whole genome shotgun (WGS) entry which is preliminary data.</text>
</comment>
<keyword evidence="1" id="KW-1133">Transmembrane helix</keyword>
<feature type="transmembrane region" description="Helical" evidence="1">
    <location>
        <begin position="12"/>
        <end position="37"/>
    </location>
</feature>
<name>A0ABS4SH00_9PROT</name>
<gene>
    <name evidence="2" type="ORF">J2851_001598</name>
</gene>
<dbReference type="RefSeq" id="WP_209765467.1">
    <property type="nucleotide sequence ID" value="NZ_JAGINP010000004.1"/>
</dbReference>
<evidence type="ECO:0000313" key="2">
    <source>
        <dbReference type="EMBL" id="MBP2291849.1"/>
    </source>
</evidence>
<keyword evidence="1" id="KW-0472">Membrane</keyword>